<dbReference type="SFLD" id="SFLDF00029">
    <property type="entry name" value="phosphoserine_phosphatase"/>
    <property type="match status" value="1"/>
</dbReference>
<evidence type="ECO:0000256" key="13">
    <source>
        <dbReference type="PIRSR" id="PIRSR604469-1"/>
    </source>
</evidence>
<dbReference type="GO" id="GO:0005737">
    <property type="term" value="C:cytoplasm"/>
    <property type="evidence" value="ECO:0007669"/>
    <property type="project" value="TreeGrafter"/>
</dbReference>
<evidence type="ECO:0000256" key="11">
    <source>
        <dbReference type="ARBA" id="ARBA00048138"/>
    </source>
</evidence>
<name>A0A249K950_9ACTN</name>
<dbReference type="InterPro" id="IPR050582">
    <property type="entry name" value="HAD-like_SerB"/>
</dbReference>
<dbReference type="InterPro" id="IPR004469">
    <property type="entry name" value="PSP"/>
</dbReference>
<keyword evidence="9" id="KW-0718">Serine biosynthesis</keyword>
<dbReference type="Proteomes" id="UP000217171">
    <property type="component" value="Chromosome"/>
</dbReference>
<dbReference type="UniPathway" id="UPA00135">
    <property type="reaction ID" value="UER00198"/>
</dbReference>
<keyword evidence="6" id="KW-0479">Metal-binding</keyword>
<evidence type="ECO:0000259" key="14">
    <source>
        <dbReference type="PROSITE" id="PS51671"/>
    </source>
</evidence>
<evidence type="ECO:0000256" key="8">
    <source>
        <dbReference type="ARBA" id="ARBA00022842"/>
    </source>
</evidence>
<evidence type="ECO:0000256" key="7">
    <source>
        <dbReference type="ARBA" id="ARBA00022801"/>
    </source>
</evidence>
<comment type="cofactor">
    <cofactor evidence="1">
        <name>Mg(2+)</name>
        <dbReference type="ChEBI" id="CHEBI:18420"/>
    </cofactor>
</comment>
<evidence type="ECO:0000256" key="9">
    <source>
        <dbReference type="ARBA" id="ARBA00023299"/>
    </source>
</evidence>
<keyword evidence="16" id="KW-1185">Reference proteome</keyword>
<dbReference type="KEGG" id="nhi:B1s21160_03080"/>
<dbReference type="EC" id="3.1.3.3" evidence="4"/>
<dbReference type="RefSeq" id="WP_095672392.1">
    <property type="nucleotide sequence ID" value="NZ_CP016771.1"/>
</dbReference>
<dbReference type="Gene3D" id="3.30.70.260">
    <property type="match status" value="1"/>
</dbReference>
<evidence type="ECO:0000256" key="1">
    <source>
        <dbReference type="ARBA" id="ARBA00001946"/>
    </source>
</evidence>
<keyword evidence="8" id="KW-0460">Magnesium</keyword>
<dbReference type="GO" id="GO:0000287">
    <property type="term" value="F:magnesium ion binding"/>
    <property type="evidence" value="ECO:0007669"/>
    <property type="project" value="TreeGrafter"/>
</dbReference>
<organism evidence="15 16">
    <name type="scientific">Candidatus Nanopelagicus hibericus</name>
    <dbReference type="NCBI Taxonomy" id="1884915"/>
    <lineage>
        <taxon>Bacteria</taxon>
        <taxon>Bacillati</taxon>
        <taxon>Actinomycetota</taxon>
        <taxon>Actinomycetes</taxon>
        <taxon>Candidatus Nanopelagicales</taxon>
        <taxon>Candidatus Nanopelagicaceae</taxon>
        <taxon>Candidatus Nanopelagicus</taxon>
    </lineage>
</organism>
<feature type="domain" description="ACT" evidence="14">
    <location>
        <begin position="12"/>
        <end position="88"/>
    </location>
</feature>
<dbReference type="InterPro" id="IPR002912">
    <property type="entry name" value="ACT_dom"/>
</dbReference>
<sequence>MPNKNVPKFSGLILVSGQDRPGITQRLMQTLSQFTIKIIDIEQLVIRDRLLLTVLISLDPDHAQAISDDLALLQDEIGLDIAVDFVQHDDAKTGAETLRVVMVGDGIKPTGLASVASEIASLGGNITAIKRTATLPNIAIELDLTIPNESIKSVQRALATVAVKHRIDLAVEPGGLSRAAKRIILLDMDSTLIQQEVIDLLAQHAGKAEVVSQITTKAMTGELDFTQALVQRVQLLAGLDSTVLEKVRQEITLTPGAERLIERLHEQGHKVGVVSGGFINVIEPLLKSLKLDFYRANILEIKGGKLTGAVIGQVVDRKAKADALSEFAKSENVSMNQTVAVGDGANDLDMIESAGLGVAFNAKPKVAAAAATTISNNDLSTLLLLMGISS</sequence>
<evidence type="ECO:0000256" key="10">
    <source>
        <dbReference type="ARBA" id="ARBA00031693"/>
    </source>
</evidence>
<dbReference type="NCBIfam" id="TIGR01488">
    <property type="entry name" value="HAD-SF-IB"/>
    <property type="match status" value="1"/>
</dbReference>
<evidence type="ECO:0000256" key="3">
    <source>
        <dbReference type="ARBA" id="ARBA00009184"/>
    </source>
</evidence>
<gene>
    <name evidence="15" type="ORF">B1s21160_03080</name>
</gene>
<comment type="pathway">
    <text evidence="2">Amino-acid biosynthesis; L-serine biosynthesis; L-serine from 3-phospho-D-glycerate: step 3/3.</text>
</comment>
<comment type="catalytic activity">
    <reaction evidence="11">
        <text>O-phospho-L-serine + H2O = L-serine + phosphate</text>
        <dbReference type="Rhea" id="RHEA:21208"/>
        <dbReference type="ChEBI" id="CHEBI:15377"/>
        <dbReference type="ChEBI" id="CHEBI:33384"/>
        <dbReference type="ChEBI" id="CHEBI:43474"/>
        <dbReference type="ChEBI" id="CHEBI:57524"/>
        <dbReference type="EC" id="3.1.3.3"/>
    </reaction>
</comment>
<feature type="active site" description="Proton donor" evidence="13">
    <location>
        <position position="189"/>
    </location>
</feature>
<dbReference type="GO" id="GO:0036424">
    <property type="term" value="F:L-phosphoserine phosphatase activity"/>
    <property type="evidence" value="ECO:0007669"/>
    <property type="project" value="InterPro"/>
</dbReference>
<accession>A0A249K950</accession>
<dbReference type="InterPro" id="IPR036412">
    <property type="entry name" value="HAD-like_sf"/>
</dbReference>
<evidence type="ECO:0000256" key="5">
    <source>
        <dbReference type="ARBA" id="ARBA00022605"/>
    </source>
</evidence>
<comment type="catalytic activity">
    <reaction evidence="12">
        <text>O-phospho-D-serine + H2O = D-serine + phosphate</text>
        <dbReference type="Rhea" id="RHEA:24873"/>
        <dbReference type="ChEBI" id="CHEBI:15377"/>
        <dbReference type="ChEBI" id="CHEBI:35247"/>
        <dbReference type="ChEBI" id="CHEBI:43474"/>
        <dbReference type="ChEBI" id="CHEBI:58680"/>
        <dbReference type="EC" id="3.1.3.3"/>
    </reaction>
</comment>
<dbReference type="SFLD" id="SFLDG01136">
    <property type="entry name" value="C1.6:_Phosphoserine_Phosphatas"/>
    <property type="match status" value="1"/>
</dbReference>
<dbReference type="SUPFAM" id="SSF55021">
    <property type="entry name" value="ACT-like"/>
    <property type="match status" value="1"/>
</dbReference>
<evidence type="ECO:0000313" key="15">
    <source>
        <dbReference type="EMBL" id="ASY13318.1"/>
    </source>
</evidence>
<dbReference type="AlphaFoldDB" id="A0A249K950"/>
<protein>
    <recommendedName>
        <fullName evidence="4">phosphoserine phosphatase</fullName>
        <ecNumber evidence="4">3.1.3.3</ecNumber>
    </recommendedName>
    <alternativeName>
        <fullName evidence="10">O-phosphoserine phosphohydrolase</fullName>
    </alternativeName>
</protein>
<dbReference type="Gene3D" id="3.40.50.1000">
    <property type="entry name" value="HAD superfamily/HAD-like"/>
    <property type="match status" value="1"/>
</dbReference>
<dbReference type="SUPFAM" id="SSF56784">
    <property type="entry name" value="HAD-like"/>
    <property type="match status" value="1"/>
</dbReference>
<keyword evidence="7" id="KW-0378">Hydrolase</keyword>
<dbReference type="InterPro" id="IPR049148">
    <property type="entry name" value="PSP_ACT"/>
</dbReference>
<dbReference type="SFLD" id="SFLDS00003">
    <property type="entry name" value="Haloacid_Dehalogenase"/>
    <property type="match status" value="1"/>
</dbReference>
<keyword evidence="5" id="KW-0028">Amino-acid biosynthesis</keyword>
<dbReference type="SFLD" id="SFLDG01137">
    <property type="entry name" value="C1.6.1:_Phosphoserine_Phosphat"/>
    <property type="match status" value="1"/>
</dbReference>
<feature type="active site" description="Nucleophile" evidence="13">
    <location>
        <position position="187"/>
    </location>
</feature>
<dbReference type="EMBL" id="CP016771">
    <property type="protein sequence ID" value="ASY13318.1"/>
    <property type="molecule type" value="Genomic_DNA"/>
</dbReference>
<dbReference type="Pfam" id="PF13740">
    <property type="entry name" value="ACT_6"/>
    <property type="match status" value="1"/>
</dbReference>
<dbReference type="InterPro" id="IPR023214">
    <property type="entry name" value="HAD_sf"/>
</dbReference>
<evidence type="ECO:0000256" key="12">
    <source>
        <dbReference type="ARBA" id="ARBA00048523"/>
    </source>
</evidence>
<dbReference type="Pfam" id="PF12710">
    <property type="entry name" value="HAD"/>
    <property type="match status" value="1"/>
</dbReference>
<evidence type="ECO:0000256" key="4">
    <source>
        <dbReference type="ARBA" id="ARBA00012640"/>
    </source>
</evidence>
<evidence type="ECO:0000256" key="2">
    <source>
        <dbReference type="ARBA" id="ARBA00005135"/>
    </source>
</evidence>
<dbReference type="OrthoDB" id="9792539at2"/>
<dbReference type="GO" id="GO:0006564">
    <property type="term" value="P:L-serine biosynthetic process"/>
    <property type="evidence" value="ECO:0007669"/>
    <property type="project" value="UniProtKB-KW"/>
</dbReference>
<dbReference type="PANTHER" id="PTHR43344:SF2">
    <property type="entry name" value="PHOSPHOSERINE PHOSPHATASE"/>
    <property type="match status" value="1"/>
</dbReference>
<dbReference type="NCBIfam" id="TIGR00338">
    <property type="entry name" value="serB"/>
    <property type="match status" value="1"/>
</dbReference>
<evidence type="ECO:0000256" key="6">
    <source>
        <dbReference type="ARBA" id="ARBA00022723"/>
    </source>
</evidence>
<dbReference type="PANTHER" id="PTHR43344">
    <property type="entry name" value="PHOSPHOSERINE PHOSPHATASE"/>
    <property type="match status" value="1"/>
</dbReference>
<reference evidence="15 16" key="1">
    <citation type="submission" date="2016-07" db="EMBL/GenBank/DDBJ databases">
        <title>High microdiversification within the ubiquitous acI lineage of Actinobacteria.</title>
        <authorList>
            <person name="Neuenschwander S.M."/>
            <person name="Salcher M."/>
            <person name="Ghai R."/>
            <person name="Pernthaler J."/>
        </authorList>
    </citation>
    <scope>NUCLEOTIDE SEQUENCE [LARGE SCALE GENOMIC DNA]</scope>
    <source>
        <strain evidence="15">MMS-21-160</strain>
    </source>
</reference>
<evidence type="ECO:0000313" key="16">
    <source>
        <dbReference type="Proteomes" id="UP000217171"/>
    </source>
</evidence>
<proteinExistence type="inferred from homology"/>
<dbReference type="PROSITE" id="PS51671">
    <property type="entry name" value="ACT"/>
    <property type="match status" value="1"/>
</dbReference>
<dbReference type="InterPro" id="IPR045865">
    <property type="entry name" value="ACT-like_dom_sf"/>
</dbReference>
<comment type="similarity">
    <text evidence="3">Belongs to the HAD-like hydrolase superfamily. SerB family.</text>
</comment>
<dbReference type="Pfam" id="PF21086">
    <property type="entry name" value="ACT_PSP_2"/>
    <property type="match status" value="1"/>
</dbReference>